<name>A0ABQ9Y6M8_9EUKA</name>
<sequence>MTFQPINYVSFSDSVFYPWPDYKEAPDFSSLTSFNPSECFSEGLVPINTFSNCAESYPLKDAPKLEPEYPSLGTSPPLDLFCAMPPNDAQNLNSLQFPNCFGPIDQEMSFSANASHPYTPSPNPNNPSESYSPPPTSGRSSFKDSPSLTPNQSSSDSCSVSPSLPEDYTPSFEFPPITSFSPSTIFRPSGKGPAPLTVNHVFNSITDQPHTVIVLPVIQTTPNENDKIRCFRCGRRGHMFANCPSHNSNRNGPPEVRHDSCFKCGRAGHRSKDCPNEDKRICFFCHRTGHVVKDCPLKMGQ</sequence>
<protein>
    <recommendedName>
        <fullName evidence="3">CCHC-type domain-containing protein</fullName>
    </recommendedName>
</protein>
<organism evidence="4 5">
    <name type="scientific">Blattamonas nauphoetae</name>
    <dbReference type="NCBI Taxonomy" id="2049346"/>
    <lineage>
        <taxon>Eukaryota</taxon>
        <taxon>Metamonada</taxon>
        <taxon>Preaxostyla</taxon>
        <taxon>Oxymonadida</taxon>
        <taxon>Blattamonas</taxon>
    </lineage>
</organism>
<accession>A0ABQ9Y6M8</accession>
<reference evidence="4 5" key="1">
    <citation type="journal article" date="2022" name="bioRxiv">
        <title>Genomics of Preaxostyla Flagellates Illuminates Evolutionary Transitions and the Path Towards Mitochondrial Loss.</title>
        <authorList>
            <person name="Novak L.V.F."/>
            <person name="Treitli S.C."/>
            <person name="Pyrih J."/>
            <person name="Halakuc P."/>
            <person name="Pipaliya S.V."/>
            <person name="Vacek V."/>
            <person name="Brzon O."/>
            <person name="Soukal P."/>
            <person name="Eme L."/>
            <person name="Dacks J.B."/>
            <person name="Karnkowska A."/>
            <person name="Elias M."/>
            <person name="Hampl V."/>
        </authorList>
    </citation>
    <scope>NUCLEOTIDE SEQUENCE [LARGE SCALE GENOMIC DNA]</scope>
    <source>
        <strain evidence="4">NAU3</strain>
        <tissue evidence="4">Gut</tissue>
    </source>
</reference>
<dbReference type="SUPFAM" id="SSF57756">
    <property type="entry name" value="Retrovirus zinc finger-like domains"/>
    <property type="match status" value="2"/>
</dbReference>
<feature type="domain" description="CCHC-type" evidence="3">
    <location>
        <begin position="282"/>
        <end position="296"/>
    </location>
</feature>
<dbReference type="PROSITE" id="PS50158">
    <property type="entry name" value="ZF_CCHC"/>
    <property type="match status" value="3"/>
</dbReference>
<dbReference type="EMBL" id="JARBJD010000030">
    <property type="protein sequence ID" value="KAK2959417.1"/>
    <property type="molecule type" value="Genomic_DNA"/>
</dbReference>
<keyword evidence="1" id="KW-0863">Zinc-finger</keyword>
<feature type="domain" description="CCHC-type" evidence="3">
    <location>
        <begin position="229"/>
        <end position="245"/>
    </location>
</feature>
<dbReference type="Gene3D" id="4.10.60.10">
    <property type="entry name" value="Zinc finger, CCHC-type"/>
    <property type="match status" value="3"/>
</dbReference>
<evidence type="ECO:0000256" key="1">
    <source>
        <dbReference type="PROSITE-ProRule" id="PRU00047"/>
    </source>
</evidence>
<evidence type="ECO:0000313" key="5">
    <source>
        <dbReference type="Proteomes" id="UP001281761"/>
    </source>
</evidence>
<dbReference type="Proteomes" id="UP001281761">
    <property type="component" value="Unassembled WGS sequence"/>
</dbReference>
<dbReference type="InterPro" id="IPR036875">
    <property type="entry name" value="Znf_CCHC_sf"/>
</dbReference>
<dbReference type="Pfam" id="PF00098">
    <property type="entry name" value="zf-CCHC"/>
    <property type="match status" value="3"/>
</dbReference>
<dbReference type="InterPro" id="IPR001878">
    <property type="entry name" value="Znf_CCHC"/>
</dbReference>
<keyword evidence="1" id="KW-0862">Zinc</keyword>
<feature type="compositionally biased region" description="Low complexity" evidence="2">
    <location>
        <begin position="153"/>
        <end position="163"/>
    </location>
</feature>
<gene>
    <name evidence="4" type="ORF">BLNAU_5726</name>
</gene>
<comment type="caution">
    <text evidence="4">The sequence shown here is derived from an EMBL/GenBank/DDBJ whole genome shotgun (WGS) entry which is preliminary data.</text>
</comment>
<keyword evidence="5" id="KW-1185">Reference proteome</keyword>
<feature type="domain" description="CCHC-type" evidence="3">
    <location>
        <begin position="261"/>
        <end position="276"/>
    </location>
</feature>
<feature type="region of interest" description="Disordered" evidence="2">
    <location>
        <begin position="111"/>
        <end position="165"/>
    </location>
</feature>
<proteinExistence type="predicted"/>
<keyword evidence="1" id="KW-0479">Metal-binding</keyword>
<evidence type="ECO:0000256" key="2">
    <source>
        <dbReference type="SAM" id="MobiDB-lite"/>
    </source>
</evidence>
<evidence type="ECO:0000313" key="4">
    <source>
        <dbReference type="EMBL" id="KAK2959417.1"/>
    </source>
</evidence>
<feature type="compositionally biased region" description="Polar residues" evidence="2">
    <location>
        <begin position="138"/>
        <end position="152"/>
    </location>
</feature>
<evidence type="ECO:0000259" key="3">
    <source>
        <dbReference type="PROSITE" id="PS50158"/>
    </source>
</evidence>
<dbReference type="SMART" id="SM00343">
    <property type="entry name" value="ZnF_C2HC"/>
    <property type="match status" value="3"/>
</dbReference>